<evidence type="ECO:0000313" key="11">
    <source>
        <dbReference type="EMBL" id="KAK4403431.1"/>
    </source>
</evidence>
<name>A0AAE2BZG5_9LAMI</name>
<gene>
    <name evidence="11" type="ORF">Sango_0711700</name>
</gene>
<evidence type="ECO:0000256" key="3">
    <source>
        <dbReference type="ARBA" id="ARBA00004286"/>
    </source>
</evidence>
<dbReference type="PANTHER" id="PTHR31439:SF4">
    <property type="entry name" value="NEURONAL PAS DOMAIN PROTEIN"/>
    <property type="match status" value="1"/>
</dbReference>
<organism evidence="11 12">
    <name type="scientific">Sesamum angolense</name>
    <dbReference type="NCBI Taxonomy" id="2727404"/>
    <lineage>
        <taxon>Eukaryota</taxon>
        <taxon>Viridiplantae</taxon>
        <taxon>Streptophyta</taxon>
        <taxon>Embryophyta</taxon>
        <taxon>Tracheophyta</taxon>
        <taxon>Spermatophyta</taxon>
        <taxon>Magnoliopsida</taxon>
        <taxon>eudicotyledons</taxon>
        <taxon>Gunneridae</taxon>
        <taxon>Pentapetalae</taxon>
        <taxon>asterids</taxon>
        <taxon>lamiids</taxon>
        <taxon>Lamiales</taxon>
        <taxon>Pedaliaceae</taxon>
        <taxon>Sesamum</taxon>
    </lineage>
</organism>
<keyword evidence="7 9" id="KW-0539">Nucleus</keyword>
<keyword evidence="8 9" id="KW-0544">Nucleosome core</keyword>
<dbReference type="Gene3D" id="1.10.20.10">
    <property type="entry name" value="Histone, subunit A"/>
    <property type="match status" value="1"/>
</dbReference>
<dbReference type="GO" id="GO:0046982">
    <property type="term" value="F:protein heterodimerization activity"/>
    <property type="evidence" value="ECO:0007669"/>
    <property type="project" value="InterPro"/>
</dbReference>
<reference evidence="11" key="2">
    <citation type="journal article" date="2024" name="Plant">
        <title>Genomic evolution and insights into agronomic trait innovations of Sesamum species.</title>
        <authorList>
            <person name="Miao H."/>
            <person name="Wang L."/>
            <person name="Qu L."/>
            <person name="Liu H."/>
            <person name="Sun Y."/>
            <person name="Le M."/>
            <person name="Wang Q."/>
            <person name="Wei S."/>
            <person name="Zheng Y."/>
            <person name="Lin W."/>
            <person name="Duan Y."/>
            <person name="Cao H."/>
            <person name="Xiong S."/>
            <person name="Wang X."/>
            <person name="Wei L."/>
            <person name="Li C."/>
            <person name="Ma Q."/>
            <person name="Ju M."/>
            <person name="Zhao R."/>
            <person name="Li G."/>
            <person name="Mu C."/>
            <person name="Tian Q."/>
            <person name="Mei H."/>
            <person name="Zhang T."/>
            <person name="Gao T."/>
            <person name="Zhang H."/>
        </authorList>
    </citation>
    <scope>NUCLEOTIDE SEQUENCE</scope>
    <source>
        <strain evidence="11">K16</strain>
    </source>
</reference>
<protein>
    <recommendedName>
        <fullName evidence="9">Histone H4</fullName>
    </recommendedName>
</protein>
<evidence type="ECO:0000256" key="7">
    <source>
        <dbReference type="ARBA" id="ARBA00023242"/>
    </source>
</evidence>
<evidence type="ECO:0000256" key="1">
    <source>
        <dbReference type="ARBA" id="ARBA00002001"/>
    </source>
</evidence>
<dbReference type="GO" id="GO:0005634">
    <property type="term" value="C:nucleus"/>
    <property type="evidence" value="ECO:0007669"/>
    <property type="project" value="UniProtKB-SubCell"/>
</dbReference>
<evidence type="ECO:0000256" key="4">
    <source>
        <dbReference type="ARBA" id="ARBA00006564"/>
    </source>
</evidence>
<feature type="domain" description="CENP-T/Histone H4 histone fold" evidence="10">
    <location>
        <begin position="390"/>
        <end position="441"/>
    </location>
</feature>
<dbReference type="InterPro" id="IPR019809">
    <property type="entry name" value="Histone_H4_CS"/>
</dbReference>
<keyword evidence="12" id="KW-1185">Reference proteome</keyword>
<dbReference type="GO" id="GO:0000786">
    <property type="term" value="C:nucleosome"/>
    <property type="evidence" value="ECO:0007669"/>
    <property type="project" value="UniProtKB-KW"/>
</dbReference>
<evidence type="ECO:0000256" key="8">
    <source>
        <dbReference type="ARBA" id="ARBA00023269"/>
    </source>
</evidence>
<dbReference type="CDD" id="cd22912">
    <property type="entry name" value="HFD_H4"/>
    <property type="match status" value="1"/>
</dbReference>
<dbReference type="InterPro" id="IPR001951">
    <property type="entry name" value="Histone_H4"/>
</dbReference>
<proteinExistence type="inferred from homology"/>
<dbReference type="InterPro" id="IPR009072">
    <property type="entry name" value="Histone-fold"/>
</dbReference>
<evidence type="ECO:0000256" key="2">
    <source>
        <dbReference type="ARBA" id="ARBA00004123"/>
    </source>
</evidence>
<dbReference type="InterPro" id="IPR035425">
    <property type="entry name" value="CENP-T/H4_C"/>
</dbReference>
<evidence type="ECO:0000256" key="9">
    <source>
        <dbReference type="RuleBase" id="RU000528"/>
    </source>
</evidence>
<dbReference type="EMBL" id="JACGWL010000004">
    <property type="protein sequence ID" value="KAK4403431.1"/>
    <property type="molecule type" value="Genomic_DNA"/>
</dbReference>
<comment type="caution">
    <text evidence="11">The sequence shown here is derived from an EMBL/GenBank/DDBJ whole genome shotgun (WGS) entry which is preliminary data.</text>
</comment>
<comment type="subunit">
    <text evidence="9">The nucleosome is a histone octamer containing two molecules each of H2A, H2B, H3 and H4 assembled in one H3-H4 heterotetramer and two H2A-H2B heterodimers. The octamer wraps approximately 147 bp of DNA.</text>
</comment>
<evidence type="ECO:0000313" key="12">
    <source>
        <dbReference type="Proteomes" id="UP001289374"/>
    </source>
</evidence>
<dbReference type="GO" id="GO:0030527">
    <property type="term" value="F:structural constituent of chromatin"/>
    <property type="evidence" value="ECO:0007669"/>
    <property type="project" value="InterPro"/>
</dbReference>
<dbReference type="PRINTS" id="PR00623">
    <property type="entry name" value="HISTONEH4"/>
</dbReference>
<dbReference type="Proteomes" id="UP001289374">
    <property type="component" value="Unassembled WGS sequence"/>
</dbReference>
<keyword evidence="6 9" id="KW-0238">DNA-binding</keyword>
<reference evidence="11" key="1">
    <citation type="submission" date="2020-06" db="EMBL/GenBank/DDBJ databases">
        <authorList>
            <person name="Li T."/>
            <person name="Hu X."/>
            <person name="Zhang T."/>
            <person name="Song X."/>
            <person name="Zhang H."/>
            <person name="Dai N."/>
            <person name="Sheng W."/>
            <person name="Hou X."/>
            <person name="Wei L."/>
        </authorList>
    </citation>
    <scope>NUCLEOTIDE SEQUENCE</scope>
    <source>
        <strain evidence="11">K16</strain>
        <tissue evidence="11">Leaf</tissue>
    </source>
</reference>
<comment type="function">
    <text evidence="1 9">Core component of nucleosome. Nucleosomes wrap and compact DNA into chromatin, limiting DNA accessibility to the cellular machineries which require DNA as a template. Histones thereby play a central role in transcription regulation, DNA repair, DNA replication and chromosomal stability. DNA accessibility is regulated via a complex set of post-translational modifications of histones, also called histone code, and nucleosome remodeling.</text>
</comment>
<sequence>MPEYVERSIFMPKSREVSKLLMRLLGSNVEELWMRSINLAITNWISELQAANSAIKTPSSLFSYSFSTLGLWKVQLYCPVIAMNVEKSSGPLSDDRLLFSLNYNQLEGVIQLNHKVVVREKWIEVMVNIDNIRCDIIKIVTDALMSERGAGTAEKHFPSRIALQITPTLQANIISISVSKSSENPTREISVEKVIEASFEPPNTVGLNFSAGETSTISLRPWKFEQSVYGNSAILNWFLHDSVDGREVFSSRPSKLALIHHKAWFKNRYTNADRAFTREGGVIFAGDAYGESVCWRVDRGCMGRSMEWEMKGWIWLTYWPNKHRSFYSETKRLEFREVFQSLWVKMSGRGKGGKGLGKGGAKRHRKVLRDNIQGITKPAIRRLARRGGVKRISGLIYEETRGVLKIFLENVIRDAVTYTEHARRKTVTAMDVVYALKRQGRTLYGFGG</sequence>
<evidence type="ECO:0000256" key="6">
    <source>
        <dbReference type="ARBA" id="ARBA00023125"/>
    </source>
</evidence>
<accession>A0AAE2BZG5</accession>
<evidence type="ECO:0000256" key="5">
    <source>
        <dbReference type="ARBA" id="ARBA00022454"/>
    </source>
</evidence>
<keyword evidence="5 9" id="KW-0158">Chromosome</keyword>
<evidence type="ECO:0000259" key="10">
    <source>
        <dbReference type="Pfam" id="PF15511"/>
    </source>
</evidence>
<comment type="similarity">
    <text evidence="4 9">Belongs to the histone H4 family.</text>
</comment>
<dbReference type="FunFam" id="1.10.20.10:FF:000002">
    <property type="entry name" value="Histone H4"/>
    <property type="match status" value="1"/>
</dbReference>
<dbReference type="PANTHER" id="PTHR31439">
    <property type="entry name" value="EXPRESSED PROTEIN"/>
    <property type="match status" value="1"/>
</dbReference>
<comment type="subcellular location">
    <subcellularLocation>
        <location evidence="3">Chromosome</location>
    </subcellularLocation>
    <subcellularLocation>
        <location evidence="2">Nucleus</location>
    </subcellularLocation>
</comment>
<dbReference type="SUPFAM" id="SSF47113">
    <property type="entry name" value="Histone-fold"/>
    <property type="match status" value="1"/>
</dbReference>
<dbReference type="SMART" id="SM00417">
    <property type="entry name" value="H4"/>
    <property type="match status" value="1"/>
</dbReference>
<dbReference type="GO" id="GO:0003677">
    <property type="term" value="F:DNA binding"/>
    <property type="evidence" value="ECO:0007669"/>
    <property type="project" value="UniProtKB-KW"/>
</dbReference>
<dbReference type="Pfam" id="PF15511">
    <property type="entry name" value="CENP-T_C"/>
    <property type="match status" value="1"/>
</dbReference>
<dbReference type="PROSITE" id="PS00047">
    <property type="entry name" value="HISTONE_H4"/>
    <property type="match status" value="1"/>
</dbReference>
<dbReference type="AlphaFoldDB" id="A0AAE2BZG5"/>